<dbReference type="GO" id="GO:0046872">
    <property type="term" value="F:metal ion binding"/>
    <property type="evidence" value="ECO:0007669"/>
    <property type="project" value="UniProtKB-KW"/>
</dbReference>
<keyword evidence="2 4" id="KW-0378">Hydrolase</keyword>
<reference evidence="5" key="1">
    <citation type="submission" date="2016-10" db="EMBL/GenBank/DDBJ databases">
        <authorList>
            <person name="Varghese N."/>
            <person name="Submissions S."/>
        </authorList>
    </citation>
    <scope>NUCLEOTIDE SEQUENCE [LARGE SCALE GENOMIC DNA]</scope>
    <source>
        <strain evidence="5">S1b</strain>
    </source>
</reference>
<proteinExistence type="predicted"/>
<sequence>MSLTQEKIEKIDKLCEFFIIIDKEKEIFRQTYLADASRKENDAEHAWHMAIMVMLLKDYANEPIDELRTIEMLLVHDLVEIYAGDTYAYDEEGKKSQRKRELESADNLFGILPEDERKMIRGLWDEFEKYETPESKFAHTMDNLQPVLLNAATGGKGWLEKKPKISQIMERNKKTAEGSKDLWEYFGKKYIRPNITPNKIQEDVEFEF</sequence>
<dbReference type="Proteomes" id="UP000182471">
    <property type="component" value="Unassembled WGS sequence"/>
</dbReference>
<evidence type="ECO:0000313" key="4">
    <source>
        <dbReference type="EMBL" id="SER52721.1"/>
    </source>
</evidence>
<dbReference type="Pfam" id="PF13023">
    <property type="entry name" value="HD_3"/>
    <property type="match status" value="1"/>
</dbReference>
<name>A0A1H9PWX7_9FIRM</name>
<gene>
    <name evidence="4" type="ORF">SAMN02910429_00351</name>
</gene>
<evidence type="ECO:0000256" key="2">
    <source>
        <dbReference type="ARBA" id="ARBA00022801"/>
    </source>
</evidence>
<keyword evidence="5" id="KW-1185">Reference proteome</keyword>
<feature type="domain" description="HD" evidence="3">
    <location>
        <begin position="21"/>
        <end position="183"/>
    </location>
</feature>
<organism evidence="4 5">
    <name type="scientific">Lachnobacterium bovis</name>
    <dbReference type="NCBI Taxonomy" id="140626"/>
    <lineage>
        <taxon>Bacteria</taxon>
        <taxon>Bacillati</taxon>
        <taxon>Bacillota</taxon>
        <taxon>Clostridia</taxon>
        <taxon>Lachnospirales</taxon>
        <taxon>Lachnospiraceae</taxon>
        <taxon>Lachnobacterium</taxon>
    </lineage>
</organism>
<dbReference type="PANTHER" id="PTHR11845">
    <property type="entry name" value="5'-DEOXYNUCLEOTIDASE HDDC2"/>
    <property type="match status" value="1"/>
</dbReference>
<evidence type="ECO:0000256" key="1">
    <source>
        <dbReference type="ARBA" id="ARBA00022723"/>
    </source>
</evidence>
<dbReference type="Gene3D" id="1.10.3210.10">
    <property type="entry name" value="Hypothetical protein af1432"/>
    <property type="match status" value="1"/>
</dbReference>
<dbReference type="SUPFAM" id="SSF109604">
    <property type="entry name" value="HD-domain/PDEase-like"/>
    <property type="match status" value="1"/>
</dbReference>
<accession>A0A1H9PWX7</accession>
<dbReference type="GO" id="GO:0002953">
    <property type="term" value="F:5'-deoxynucleotidase activity"/>
    <property type="evidence" value="ECO:0007669"/>
    <property type="project" value="InterPro"/>
</dbReference>
<keyword evidence="1" id="KW-0479">Metal-binding</keyword>
<evidence type="ECO:0000313" key="5">
    <source>
        <dbReference type="Proteomes" id="UP000182471"/>
    </source>
</evidence>
<dbReference type="RefSeq" id="WP_074730343.1">
    <property type="nucleotide sequence ID" value="NZ_FOGW01000005.1"/>
</dbReference>
<dbReference type="PANTHER" id="PTHR11845:SF13">
    <property type="entry name" value="5'-DEOXYNUCLEOTIDASE HDDC2"/>
    <property type="match status" value="1"/>
</dbReference>
<dbReference type="AlphaFoldDB" id="A0A1H9PWX7"/>
<dbReference type="GO" id="GO:0005737">
    <property type="term" value="C:cytoplasm"/>
    <property type="evidence" value="ECO:0007669"/>
    <property type="project" value="TreeGrafter"/>
</dbReference>
<protein>
    <submittedName>
        <fullName evidence="4">Putative hydrolases of HD superfamily</fullName>
    </submittedName>
</protein>
<dbReference type="InterPro" id="IPR039356">
    <property type="entry name" value="YfbR/HDDC2"/>
</dbReference>
<evidence type="ECO:0000259" key="3">
    <source>
        <dbReference type="Pfam" id="PF13023"/>
    </source>
</evidence>
<dbReference type="InterPro" id="IPR006674">
    <property type="entry name" value="HD_domain"/>
</dbReference>
<dbReference type="EMBL" id="FOGW01000005">
    <property type="protein sequence ID" value="SER52721.1"/>
    <property type="molecule type" value="Genomic_DNA"/>
</dbReference>